<comment type="caution">
    <text evidence="8">The sequence shown here is derived from an EMBL/GenBank/DDBJ whole genome shotgun (WGS) entry which is preliminary data.</text>
</comment>
<feature type="domain" description="Large ribosomal subunit protein bL25 L25" evidence="6">
    <location>
        <begin position="12"/>
        <end position="98"/>
    </location>
</feature>
<sequence length="202" mass="22182">MEGEGIDMSTVLSVRKREAGHRSTLTQLRKGGAIPAVIYGYKLDSTPISISAKEFKKFVQKNGRNGVFPMELDGTRVNVVVSEVQQCSLKDEVNHIDFLAINMSEELEVDAAVSLVGESVGVSEGGILMQPNLEIKIKVKPTEIPETIEIDITKLAIGDSIMVADIREQVDFDIISEDDYTLVTIMAPVASVEEEEVEKNEE</sequence>
<dbReference type="InterPro" id="IPR020056">
    <property type="entry name" value="Rbsml_bL25/Gln-tRNA_synth_N"/>
</dbReference>
<dbReference type="SUPFAM" id="SSF50715">
    <property type="entry name" value="Ribosomal protein L25-like"/>
    <property type="match status" value="1"/>
</dbReference>
<dbReference type="InterPro" id="IPR001021">
    <property type="entry name" value="Ribosomal_bL25_long"/>
</dbReference>
<proteinExistence type="inferred from homology"/>
<evidence type="ECO:0000256" key="4">
    <source>
        <dbReference type="ARBA" id="ARBA00023274"/>
    </source>
</evidence>
<dbReference type="PANTHER" id="PTHR33284">
    <property type="entry name" value="RIBOSOMAL PROTEIN L25/GLN-TRNA SYNTHETASE, ANTI-CODON-BINDING DOMAIN-CONTAINING PROTEIN"/>
    <property type="match status" value="1"/>
</dbReference>
<dbReference type="Pfam" id="PF01386">
    <property type="entry name" value="Ribosomal_L25p"/>
    <property type="match status" value="1"/>
</dbReference>
<evidence type="ECO:0000313" key="8">
    <source>
        <dbReference type="EMBL" id="MET4562258.1"/>
    </source>
</evidence>
<feature type="domain" description="Large ribosomal subunit protein bL25 beta" evidence="7">
    <location>
        <begin position="107"/>
        <end position="188"/>
    </location>
</feature>
<keyword evidence="2 5" id="KW-0694">RNA-binding</keyword>
<accession>A0ABV2PMT7</accession>
<evidence type="ECO:0000256" key="3">
    <source>
        <dbReference type="ARBA" id="ARBA00022980"/>
    </source>
</evidence>
<comment type="subunit">
    <text evidence="5">Part of the 50S ribosomal subunit; part of the 5S rRNA/L5/L18/L25 subcomplex. Contacts the 5S rRNA. Binds to the 5S rRNA independently of L5 and L18.</text>
</comment>
<dbReference type="CDD" id="cd00495">
    <property type="entry name" value="Ribosomal_L25_TL5_CTC"/>
    <property type="match status" value="1"/>
</dbReference>
<gene>
    <name evidence="5" type="primary">rplY</name>
    <name evidence="5" type="synonym">ctc</name>
    <name evidence="8" type="ORF">ABIA69_003444</name>
</gene>
<evidence type="ECO:0000256" key="2">
    <source>
        <dbReference type="ARBA" id="ARBA00022884"/>
    </source>
</evidence>
<evidence type="ECO:0000256" key="1">
    <source>
        <dbReference type="ARBA" id="ARBA00022730"/>
    </source>
</evidence>
<evidence type="ECO:0000313" key="9">
    <source>
        <dbReference type="Proteomes" id="UP001549363"/>
    </source>
</evidence>
<dbReference type="HAMAP" id="MF_01334">
    <property type="entry name" value="Ribosomal_bL25_CTC"/>
    <property type="match status" value="1"/>
</dbReference>
<dbReference type="EMBL" id="JBEPSB010000018">
    <property type="protein sequence ID" value="MET4562258.1"/>
    <property type="molecule type" value="Genomic_DNA"/>
</dbReference>
<dbReference type="Gene3D" id="2.170.120.20">
    <property type="entry name" value="Ribosomal protein L25, beta domain"/>
    <property type="match status" value="1"/>
</dbReference>
<keyword evidence="4 5" id="KW-0687">Ribonucleoprotein</keyword>
<name>A0ABV2PMT7_9BACI</name>
<reference evidence="8 9" key="1">
    <citation type="submission" date="2024-06" db="EMBL/GenBank/DDBJ databases">
        <title>Sorghum-associated microbial communities from plants grown in Nebraska, USA.</title>
        <authorList>
            <person name="Schachtman D."/>
        </authorList>
    </citation>
    <scope>NUCLEOTIDE SEQUENCE [LARGE SCALE GENOMIC DNA]</scope>
    <source>
        <strain evidence="8 9">736</strain>
    </source>
</reference>
<organism evidence="8 9">
    <name type="scientific">Lysinibacillus parviboronicapiens</name>
    <dbReference type="NCBI Taxonomy" id="436516"/>
    <lineage>
        <taxon>Bacteria</taxon>
        <taxon>Bacillati</taxon>
        <taxon>Bacillota</taxon>
        <taxon>Bacilli</taxon>
        <taxon>Bacillales</taxon>
        <taxon>Bacillaceae</taxon>
        <taxon>Lysinibacillus</taxon>
    </lineage>
</organism>
<dbReference type="Proteomes" id="UP001549363">
    <property type="component" value="Unassembled WGS sequence"/>
</dbReference>
<dbReference type="Gene3D" id="2.40.240.10">
    <property type="entry name" value="Ribosomal Protein L25, Chain P"/>
    <property type="match status" value="1"/>
</dbReference>
<comment type="similarity">
    <text evidence="5">Belongs to the bacterial ribosomal protein bL25 family. CTC subfamily.</text>
</comment>
<evidence type="ECO:0000259" key="6">
    <source>
        <dbReference type="Pfam" id="PF01386"/>
    </source>
</evidence>
<dbReference type="InterPro" id="IPR029751">
    <property type="entry name" value="Ribosomal_L25_dom"/>
</dbReference>
<dbReference type="NCBIfam" id="NF004133">
    <property type="entry name" value="PRK05618.2-4"/>
    <property type="match status" value="1"/>
</dbReference>
<comment type="function">
    <text evidence="5">This is one of the proteins that binds to the 5S RNA in the ribosome where it forms part of the central protuberance.</text>
</comment>
<keyword evidence="9" id="KW-1185">Reference proteome</keyword>
<protein>
    <recommendedName>
        <fullName evidence="5">Large ribosomal subunit protein bL25</fullName>
    </recommendedName>
    <alternativeName>
        <fullName evidence="5">General stress protein CTC</fullName>
    </alternativeName>
</protein>
<dbReference type="GO" id="GO:0005840">
    <property type="term" value="C:ribosome"/>
    <property type="evidence" value="ECO:0007669"/>
    <property type="project" value="UniProtKB-KW"/>
</dbReference>
<dbReference type="Pfam" id="PF14693">
    <property type="entry name" value="Ribosomal_TL5_C"/>
    <property type="match status" value="1"/>
</dbReference>
<keyword evidence="3 5" id="KW-0689">Ribosomal protein</keyword>
<dbReference type="InterPro" id="IPR020057">
    <property type="entry name" value="Ribosomal_bL25_b-dom"/>
</dbReference>
<dbReference type="PANTHER" id="PTHR33284:SF1">
    <property type="entry name" value="RIBOSOMAL PROTEIN L25_GLN-TRNA SYNTHETASE, ANTI-CODON-BINDING DOMAIN-CONTAINING PROTEIN"/>
    <property type="match status" value="1"/>
</dbReference>
<evidence type="ECO:0000259" key="7">
    <source>
        <dbReference type="Pfam" id="PF14693"/>
    </source>
</evidence>
<evidence type="ECO:0000256" key="5">
    <source>
        <dbReference type="HAMAP-Rule" id="MF_01334"/>
    </source>
</evidence>
<dbReference type="InterPro" id="IPR011035">
    <property type="entry name" value="Ribosomal_bL25/Gln-tRNA_synth"/>
</dbReference>
<dbReference type="InterPro" id="IPR037121">
    <property type="entry name" value="Ribosomal_bL25_C"/>
</dbReference>
<dbReference type="NCBIfam" id="TIGR00731">
    <property type="entry name" value="bL25_bact_ctc"/>
    <property type="match status" value="1"/>
</dbReference>
<dbReference type="InterPro" id="IPR020930">
    <property type="entry name" value="Ribosomal_uL5_bac-type"/>
</dbReference>
<keyword evidence="1 5" id="KW-0699">rRNA-binding</keyword>